<keyword evidence="2" id="KW-0812">Transmembrane</keyword>
<name>A0ABV6YUK5_UNCC1</name>
<evidence type="ECO:0000256" key="2">
    <source>
        <dbReference type="SAM" id="Phobius"/>
    </source>
</evidence>
<dbReference type="Pfam" id="PF03968">
    <property type="entry name" value="LptD_N"/>
    <property type="match status" value="1"/>
</dbReference>
<protein>
    <submittedName>
        <fullName evidence="4">LPS-assembly protein LptD</fullName>
    </submittedName>
</protein>
<dbReference type="HAMAP" id="MF_01411">
    <property type="entry name" value="LPS_assembly_LptD"/>
    <property type="match status" value="1"/>
</dbReference>
<dbReference type="InterPro" id="IPR005653">
    <property type="entry name" value="OstA-like_N"/>
</dbReference>
<sequence length="888" mass="105499">MGIMSRFLSLKKTKNLFLYSCFIMVWFGFFIVWFSSPLFGADDDQGSDFIPPGAWKDWDKEKEKPTVIERELKKKSFMMDHLADSETPVYISAQKQEYRGKDHVFIYSGDVQIIQAFLSIRANYVELNTWTNVCVMEGDIEIHFDKDIITAQQGEINLNTREMHLEKCRGLVEPSLFFECEVLERLYLNPKTEQGRYYFVNAYFTPCNQLIPQWSMKSREVYAQAEKYMHLFGSTFLIHDLPLFWFPYWFYPIKTDRATGFLVPSFGFSSRDGFRIKNEFFWVLADNADVTLTHDYRGDYRNEGKVEFEYVLSENSFGSFAGRYIYEMKDPFTEEEIPEGSRDIYILRGFQLQRLPGKVTWTLKIDYKSDARATSVYGEDVINQAQSFTSSWANLKKNWSKLLMSLQASHIQSDQLIPNLNTALQHLPNLTVQTPLIRFKKSGFYYSIYTQASKIVLYDKYSYDESEDETVNYDENIHFEQSRFHIAPKIRLNIPKYNTWWQLSTKLELWYTEWSRKKEDFDEEFAHWDEEQRDSYWSRYNFTLSKLYYRNKKYKLVDETFWNRTYEKGDGLARETYKTSVTLEGPIFYRNFETEHLSKTIQRVKHTFFPGITYNYVPPSNQVYILLFDYDIDHLAPKEGITYFFKSNVIGRVYDPDFDRVSVRSLATFSISQTYDFRLNRMYNRRLDRYERYQEGNFRKVPEPTRIDYPYTDIVTRLEIFPSENLWFSGTTKFDPYFSVLQNVSLSFFLQLKKFYIRSGWGKALGKIRENNRKDDDLVTWDNIEYCYLKSGGQVSGHWGYMLNTYYNLHLESFHHANASLIYDAQCWGITMSFFYRQYVDSPLYTGLTEPKKLPYKDEYNFTITIHLKHVGEIGGYDYGEGGLGLVQ</sequence>
<dbReference type="InterPro" id="IPR020889">
    <property type="entry name" value="LipoPS_assembly_LptD"/>
</dbReference>
<feature type="transmembrane region" description="Helical" evidence="2">
    <location>
        <begin position="16"/>
        <end position="35"/>
    </location>
</feature>
<evidence type="ECO:0000313" key="4">
    <source>
        <dbReference type="EMBL" id="MFC1849763.1"/>
    </source>
</evidence>
<accession>A0ABV6YUK5</accession>
<keyword evidence="1" id="KW-0998">Cell outer membrane</keyword>
<evidence type="ECO:0000313" key="5">
    <source>
        <dbReference type="Proteomes" id="UP001594351"/>
    </source>
</evidence>
<gene>
    <name evidence="4" type="ORF">ACFL27_06100</name>
</gene>
<evidence type="ECO:0000256" key="1">
    <source>
        <dbReference type="ARBA" id="ARBA00023237"/>
    </source>
</evidence>
<dbReference type="EMBL" id="JBHPBY010000058">
    <property type="protein sequence ID" value="MFC1849763.1"/>
    <property type="molecule type" value="Genomic_DNA"/>
</dbReference>
<proteinExistence type="inferred from homology"/>
<dbReference type="Proteomes" id="UP001594351">
    <property type="component" value="Unassembled WGS sequence"/>
</dbReference>
<feature type="domain" description="Organic solvent tolerance-like N-terminal" evidence="3">
    <location>
        <begin position="90"/>
        <end position="132"/>
    </location>
</feature>
<dbReference type="PANTHER" id="PTHR30189">
    <property type="entry name" value="LPS-ASSEMBLY PROTEIN"/>
    <property type="match status" value="1"/>
</dbReference>
<dbReference type="PANTHER" id="PTHR30189:SF1">
    <property type="entry name" value="LPS-ASSEMBLY PROTEIN LPTD"/>
    <property type="match status" value="1"/>
</dbReference>
<keyword evidence="2" id="KW-1133">Transmembrane helix</keyword>
<keyword evidence="2" id="KW-0472">Membrane</keyword>
<dbReference type="InterPro" id="IPR050218">
    <property type="entry name" value="LptD"/>
</dbReference>
<keyword evidence="5" id="KW-1185">Reference proteome</keyword>
<comment type="caution">
    <text evidence="4">The sequence shown here is derived from an EMBL/GenBank/DDBJ whole genome shotgun (WGS) entry which is preliminary data.</text>
</comment>
<reference evidence="4 5" key="1">
    <citation type="submission" date="2024-09" db="EMBL/GenBank/DDBJ databases">
        <title>Laminarin stimulates single cell rates of sulfate reduction while oxygen inhibits transcriptomic activity in coastal marine sediment.</title>
        <authorList>
            <person name="Lindsay M."/>
            <person name="Orcutt B."/>
            <person name="Emerson D."/>
            <person name="Stepanauskas R."/>
            <person name="D'Angelo T."/>
        </authorList>
    </citation>
    <scope>NUCLEOTIDE SEQUENCE [LARGE SCALE GENOMIC DNA]</scope>
    <source>
        <strain evidence="4">SAG AM-311-K15</strain>
    </source>
</reference>
<evidence type="ECO:0000259" key="3">
    <source>
        <dbReference type="Pfam" id="PF03968"/>
    </source>
</evidence>
<organism evidence="4 5">
    <name type="scientific">candidate division CSSED10-310 bacterium</name>
    <dbReference type="NCBI Taxonomy" id="2855610"/>
    <lineage>
        <taxon>Bacteria</taxon>
        <taxon>Bacteria division CSSED10-310</taxon>
    </lineage>
</organism>